<organism evidence="1 2">
    <name type="scientific">Naganishia liquefaciens</name>
    <dbReference type="NCBI Taxonomy" id="104408"/>
    <lineage>
        <taxon>Eukaryota</taxon>
        <taxon>Fungi</taxon>
        <taxon>Dikarya</taxon>
        <taxon>Basidiomycota</taxon>
        <taxon>Agaricomycotina</taxon>
        <taxon>Tremellomycetes</taxon>
        <taxon>Filobasidiales</taxon>
        <taxon>Filobasidiaceae</taxon>
        <taxon>Naganishia</taxon>
    </lineage>
</organism>
<evidence type="ECO:0000313" key="1">
    <source>
        <dbReference type="EMBL" id="GHJ89610.1"/>
    </source>
</evidence>
<dbReference type="InterPro" id="IPR027417">
    <property type="entry name" value="P-loop_NTPase"/>
</dbReference>
<protein>
    <recommendedName>
        <fullName evidence="3">Zona occludens toxin N-terminal domain-containing protein</fullName>
    </recommendedName>
</protein>
<dbReference type="Proteomes" id="UP000620104">
    <property type="component" value="Unassembled WGS sequence"/>
</dbReference>
<accession>A0A8H3TZA5</accession>
<name>A0A8H3TZA5_9TREE</name>
<dbReference type="OrthoDB" id="2316594at2759"/>
<sequence length="372" mass="42363">MFFKLFVCAVLEPHPVRHPGVSVIQDDWLGNLSSPLSALVLHFGESGSTKKLCEAAYVGASKFEGIDPPSVYVLCSPSNYAATRKLYQDLTKCKNIYPLYFFEVDIDAESLLSLMASDETGNRPLYMQVVMTILLEPGGRYTYSQFKAKIASYQFDAQQRGSLQLRLSLLESFLCQRVGDKLYNIRTRKEIRQTTHRFLDGRLTIVDLTDPDETGKIVILDEAHKYLSDIDAPRSEGSKRLTERLLSFTRHQRHLAMRVVIPTQEPTVVPSSMLDLCAMVICHRFSSPRWWSHLAKHVASDADKGNEIYEELVRLRTGKAIILSPTAIVGRGWKALMLRRHSYLVPSLRQRAPTWSPRYWAVATSWQPRVLE</sequence>
<keyword evidence="2" id="KW-1185">Reference proteome</keyword>
<dbReference type="EMBL" id="BLZA01000049">
    <property type="protein sequence ID" value="GHJ89610.1"/>
    <property type="molecule type" value="Genomic_DNA"/>
</dbReference>
<dbReference type="AlphaFoldDB" id="A0A8H3TZA5"/>
<proteinExistence type="predicted"/>
<evidence type="ECO:0000313" key="2">
    <source>
        <dbReference type="Proteomes" id="UP000620104"/>
    </source>
</evidence>
<dbReference type="Gene3D" id="3.40.50.300">
    <property type="entry name" value="P-loop containing nucleotide triphosphate hydrolases"/>
    <property type="match status" value="1"/>
</dbReference>
<dbReference type="SUPFAM" id="SSF52540">
    <property type="entry name" value="P-loop containing nucleoside triphosphate hydrolases"/>
    <property type="match status" value="1"/>
</dbReference>
<comment type="caution">
    <text evidence="1">The sequence shown here is derived from an EMBL/GenBank/DDBJ whole genome shotgun (WGS) entry which is preliminary data.</text>
</comment>
<evidence type="ECO:0008006" key="3">
    <source>
        <dbReference type="Google" id="ProtNLM"/>
    </source>
</evidence>
<gene>
    <name evidence="1" type="ORF">NliqN6_6012</name>
</gene>
<reference evidence="1" key="1">
    <citation type="submission" date="2020-07" db="EMBL/GenBank/DDBJ databases">
        <title>Draft Genome Sequence of a Deep-Sea Yeast, Naganishia (Cryptococcus) liquefaciens strain N6.</title>
        <authorList>
            <person name="Han Y.W."/>
            <person name="Kajitani R."/>
            <person name="Morimoto H."/>
            <person name="Parhat M."/>
            <person name="Tsubouchi H."/>
            <person name="Bakenova O."/>
            <person name="Ogata M."/>
            <person name="Argunhan B."/>
            <person name="Aoki R."/>
            <person name="Kajiwara S."/>
            <person name="Itoh T."/>
            <person name="Iwasaki H."/>
        </authorList>
    </citation>
    <scope>NUCLEOTIDE SEQUENCE</scope>
    <source>
        <strain evidence="1">N6</strain>
    </source>
</reference>